<dbReference type="Gene3D" id="3.40.50.2000">
    <property type="entry name" value="Glycogen Phosphorylase B"/>
    <property type="match status" value="1"/>
</dbReference>
<evidence type="ECO:0000313" key="3">
    <source>
        <dbReference type="Proteomes" id="UP000095767"/>
    </source>
</evidence>
<dbReference type="STRING" id="888268.A0A1E5UR12"/>
<sequence length="122" mass="13067">MAAAHVLVFPCPVQGHINCMLHFATTLLRAGVGVTFLHTDHNLRRIGRAASMAGSPRLRFLSIPDGLPDDSLRSVGDVLELDRSLREVGPSGTVLCSHLCCLQGARTEMAVTASMTTTASRR</sequence>
<evidence type="ECO:0000313" key="2">
    <source>
        <dbReference type="EMBL" id="OEL15294.1"/>
    </source>
</evidence>
<evidence type="ECO:0000256" key="1">
    <source>
        <dbReference type="ARBA" id="ARBA00009995"/>
    </source>
</evidence>
<accession>A0A1E5UR12</accession>
<keyword evidence="3" id="KW-1185">Reference proteome</keyword>
<reference evidence="2 3" key="1">
    <citation type="submission" date="2016-09" db="EMBL/GenBank/DDBJ databases">
        <title>The draft genome of Dichanthelium oligosanthes: A C3 panicoid grass species.</title>
        <authorList>
            <person name="Studer A.J."/>
            <person name="Schnable J.C."/>
            <person name="Brutnell T.P."/>
        </authorList>
    </citation>
    <scope>NUCLEOTIDE SEQUENCE [LARGE SCALE GENOMIC DNA]</scope>
    <source>
        <strain evidence="3">cv. Kellogg 1175</strain>
        <tissue evidence="2">Leaf</tissue>
    </source>
</reference>
<dbReference type="Proteomes" id="UP000095767">
    <property type="component" value="Unassembled WGS sequence"/>
</dbReference>
<name>A0A1E5UR12_9POAL</name>
<dbReference type="PANTHER" id="PTHR11926">
    <property type="entry name" value="GLUCOSYL/GLUCURONOSYL TRANSFERASES"/>
    <property type="match status" value="1"/>
</dbReference>
<dbReference type="GO" id="GO:0080044">
    <property type="term" value="F:quercetin 7-O-glucosyltransferase activity"/>
    <property type="evidence" value="ECO:0007669"/>
    <property type="project" value="TreeGrafter"/>
</dbReference>
<dbReference type="EMBL" id="LWDX02067327">
    <property type="protein sequence ID" value="OEL15294.1"/>
    <property type="molecule type" value="Genomic_DNA"/>
</dbReference>
<proteinExistence type="inferred from homology"/>
<dbReference type="OrthoDB" id="691344at2759"/>
<dbReference type="GO" id="GO:0080043">
    <property type="term" value="F:quercetin 3-O-glucosyltransferase activity"/>
    <property type="evidence" value="ECO:0007669"/>
    <property type="project" value="TreeGrafter"/>
</dbReference>
<dbReference type="AlphaFoldDB" id="A0A1E5UR12"/>
<organism evidence="2 3">
    <name type="scientific">Dichanthelium oligosanthes</name>
    <dbReference type="NCBI Taxonomy" id="888268"/>
    <lineage>
        <taxon>Eukaryota</taxon>
        <taxon>Viridiplantae</taxon>
        <taxon>Streptophyta</taxon>
        <taxon>Embryophyta</taxon>
        <taxon>Tracheophyta</taxon>
        <taxon>Spermatophyta</taxon>
        <taxon>Magnoliopsida</taxon>
        <taxon>Liliopsida</taxon>
        <taxon>Poales</taxon>
        <taxon>Poaceae</taxon>
        <taxon>PACMAD clade</taxon>
        <taxon>Panicoideae</taxon>
        <taxon>Panicodae</taxon>
        <taxon>Paniceae</taxon>
        <taxon>Dichantheliinae</taxon>
        <taxon>Dichanthelium</taxon>
    </lineage>
</organism>
<dbReference type="PANTHER" id="PTHR11926:SF1392">
    <property type="entry name" value="GLYCOSYLTRANSFERASE"/>
    <property type="match status" value="1"/>
</dbReference>
<comment type="caution">
    <text evidence="2">The sequence shown here is derived from an EMBL/GenBank/DDBJ whole genome shotgun (WGS) entry which is preliminary data.</text>
</comment>
<protein>
    <submittedName>
        <fullName evidence="2">Uncharacterized protein</fullName>
    </submittedName>
</protein>
<dbReference type="SUPFAM" id="SSF53756">
    <property type="entry name" value="UDP-Glycosyltransferase/glycogen phosphorylase"/>
    <property type="match status" value="1"/>
</dbReference>
<comment type="similarity">
    <text evidence="1">Belongs to the UDP-glycosyltransferase family.</text>
</comment>
<gene>
    <name evidence="2" type="ORF">BAE44_0023689</name>
</gene>